<evidence type="ECO:0000313" key="6">
    <source>
        <dbReference type="EMBL" id="WCL55055.1"/>
    </source>
</evidence>
<dbReference type="Pfam" id="PF00263">
    <property type="entry name" value="Secretin"/>
    <property type="match status" value="1"/>
</dbReference>
<dbReference type="EMBL" id="CP116805">
    <property type="protein sequence ID" value="WCL55055.1"/>
    <property type="molecule type" value="Genomic_DNA"/>
</dbReference>
<evidence type="ECO:0000259" key="5">
    <source>
        <dbReference type="Pfam" id="PF13629"/>
    </source>
</evidence>
<name>A0AAE9XUU5_9PROT</name>
<feature type="compositionally biased region" description="Basic and acidic residues" evidence="2">
    <location>
        <begin position="475"/>
        <end position="485"/>
    </location>
</feature>
<reference evidence="6" key="1">
    <citation type="submission" date="2023-01" db="EMBL/GenBank/DDBJ databases">
        <title>The genome sequence of Kordiimonadaceae bacterium 6D33.</title>
        <authorList>
            <person name="Liu Y."/>
        </authorList>
    </citation>
    <scope>NUCLEOTIDE SEQUENCE</scope>
    <source>
        <strain evidence="6">6D33</strain>
    </source>
</reference>
<evidence type="ECO:0000313" key="7">
    <source>
        <dbReference type="Proteomes" id="UP001217500"/>
    </source>
</evidence>
<dbReference type="GO" id="GO:0015627">
    <property type="term" value="C:type II protein secretion system complex"/>
    <property type="evidence" value="ECO:0007669"/>
    <property type="project" value="TreeGrafter"/>
</dbReference>
<feature type="domain" description="Pilus formation protein N-terminal" evidence="5">
    <location>
        <begin position="48"/>
        <end position="113"/>
    </location>
</feature>
<evidence type="ECO:0000256" key="1">
    <source>
        <dbReference type="RuleBase" id="RU004003"/>
    </source>
</evidence>
<dbReference type="AlphaFoldDB" id="A0AAE9XUU5"/>
<evidence type="ECO:0000256" key="3">
    <source>
        <dbReference type="SAM" id="SignalP"/>
    </source>
</evidence>
<dbReference type="PRINTS" id="PR00811">
    <property type="entry name" value="BCTERIALGSPD"/>
</dbReference>
<feature type="signal peptide" evidence="3">
    <location>
        <begin position="1"/>
        <end position="27"/>
    </location>
</feature>
<dbReference type="KEGG" id="gso:PH603_04685"/>
<accession>A0AAE9XUU5</accession>
<dbReference type="GO" id="GO:0009306">
    <property type="term" value="P:protein secretion"/>
    <property type="evidence" value="ECO:0007669"/>
    <property type="project" value="InterPro"/>
</dbReference>
<feature type="chain" id="PRO_5042253773" evidence="3">
    <location>
        <begin position="28"/>
        <end position="485"/>
    </location>
</feature>
<dbReference type="RefSeq" id="WP_289504812.1">
    <property type="nucleotide sequence ID" value="NZ_CP116805.1"/>
</dbReference>
<dbReference type="InterPro" id="IPR004846">
    <property type="entry name" value="T2SS/T3SS_dom"/>
</dbReference>
<dbReference type="InterPro" id="IPR032789">
    <property type="entry name" value="T2SS-T3SS_pil_N"/>
</dbReference>
<feature type="domain" description="Type II/III secretion system secretin-like" evidence="4">
    <location>
        <begin position="266"/>
        <end position="427"/>
    </location>
</feature>
<evidence type="ECO:0000256" key="2">
    <source>
        <dbReference type="SAM" id="MobiDB-lite"/>
    </source>
</evidence>
<keyword evidence="7" id="KW-1185">Reference proteome</keyword>
<gene>
    <name evidence="6" type="ORF">PH603_04685</name>
</gene>
<dbReference type="PANTHER" id="PTHR30332">
    <property type="entry name" value="PROBABLE GENERAL SECRETION PATHWAY PROTEIN D"/>
    <property type="match status" value="1"/>
</dbReference>
<evidence type="ECO:0000259" key="4">
    <source>
        <dbReference type="Pfam" id="PF00263"/>
    </source>
</evidence>
<comment type="similarity">
    <text evidence="1">Belongs to the bacterial secretin family.</text>
</comment>
<organism evidence="6 7">
    <name type="scientific">Gimibacter soli</name>
    <dbReference type="NCBI Taxonomy" id="3024400"/>
    <lineage>
        <taxon>Bacteria</taxon>
        <taxon>Pseudomonadati</taxon>
        <taxon>Pseudomonadota</taxon>
        <taxon>Alphaproteobacteria</taxon>
        <taxon>Kordiimonadales</taxon>
        <taxon>Temperatibacteraceae</taxon>
        <taxon>Gimibacter</taxon>
    </lineage>
</organism>
<dbReference type="InterPro" id="IPR050810">
    <property type="entry name" value="Bact_Secretion_Sys_Channel"/>
</dbReference>
<dbReference type="PANTHER" id="PTHR30332:SF17">
    <property type="entry name" value="TYPE IV PILIATION SYSTEM PROTEIN DR_0774-RELATED"/>
    <property type="match status" value="1"/>
</dbReference>
<keyword evidence="3" id="KW-0732">Signal</keyword>
<feature type="region of interest" description="Disordered" evidence="2">
    <location>
        <begin position="461"/>
        <end position="485"/>
    </location>
</feature>
<dbReference type="Proteomes" id="UP001217500">
    <property type="component" value="Chromosome"/>
</dbReference>
<sequence>MRTRLSTLKLACKAALVVPFMALPVLADGDQTERQQGASIVAPAAGSKISLEIGRGRLIRLDRPATEIFVADPTVADIQVKSPRVVYVFGKNRGETSLFALDSEDRTIYSAHIETTQNLESLNVALKRMLPKYRLATAILGNSLILEGTVSSPEEAALAENLATSFGSGSLTILNRIGVVQPTQVNLRVRIAEVSRSAMKQFGVNWESLFGTDFLFGIAQGADYVSTIADPVTGLPVQSFAFPQSGTRTVFNYGAHGIDLNFAIDALDQNGFLRVLAEPNLTAQSGQQASFLAGGEFPIPVPSSTGGAFGIQFRQFGVSLAFTPTVLDSGRINIAVSPEVSELSTAGAIDINGISVPAISSRRAQTTVELGSGQSFAIAGLLQNRTTQDATKYPGLGDIPILGALFKSDDFRRNETELLIVVTPYLVEPVSDRQIVLPTDGFEAKGDLDRITSGQAYIAKPGDKAAPMDQQTGVSRKERAGFQIN</sequence>
<protein>
    <submittedName>
        <fullName evidence="6">Type II and III secretion system protein family protein</fullName>
    </submittedName>
</protein>
<dbReference type="InterPro" id="IPR001775">
    <property type="entry name" value="GspD/PilQ"/>
</dbReference>
<dbReference type="Pfam" id="PF13629">
    <property type="entry name" value="T2SS-T3SS_pil_N"/>
    <property type="match status" value="1"/>
</dbReference>
<proteinExistence type="inferred from homology"/>